<accession>A0A3A9W8D4</accession>
<proteinExistence type="predicted"/>
<evidence type="ECO:0000313" key="5">
    <source>
        <dbReference type="Proteomes" id="UP000275024"/>
    </source>
</evidence>
<reference evidence="4 5" key="1">
    <citation type="submission" date="2018-09" db="EMBL/GenBank/DDBJ databases">
        <title>Streptomyces sp. nov. DS1-2, an endophytic actinomycete isolated from roots of Dendrobium scabrilingue.</title>
        <authorList>
            <person name="Kuncharoen N."/>
            <person name="Kudo T."/>
            <person name="Ohkuma M."/>
            <person name="Yuki M."/>
            <person name="Tanasupawat S."/>
        </authorList>
    </citation>
    <scope>NUCLEOTIDE SEQUENCE [LARGE SCALE GENOMIC DNA]</scope>
    <source>
        <strain evidence="2 5">AZ1-7</strain>
        <strain evidence="3 4">DS1-2</strain>
    </source>
</reference>
<evidence type="ECO:0000313" key="3">
    <source>
        <dbReference type="EMBL" id="RKN21761.1"/>
    </source>
</evidence>
<sequence>MAVPQAKPSGKRTGLGSVVIWAFFRGYPGLQAREETKLLRSRAGKAGSPSGRTGVRRPPAETRHSQGS</sequence>
<comment type="caution">
    <text evidence="2">The sequence shown here is derived from an EMBL/GenBank/DDBJ whole genome shotgun (WGS) entry which is preliminary data.</text>
</comment>
<dbReference type="EMBL" id="RBDX01000010">
    <property type="protein sequence ID" value="RKN08603.1"/>
    <property type="molecule type" value="Genomic_DNA"/>
</dbReference>
<name>A0A3A9W8D4_9ACTN</name>
<dbReference type="AlphaFoldDB" id="A0A3A9W8D4"/>
<dbReference type="Proteomes" id="UP000275024">
    <property type="component" value="Unassembled WGS sequence"/>
</dbReference>
<evidence type="ECO:0000256" key="1">
    <source>
        <dbReference type="SAM" id="MobiDB-lite"/>
    </source>
</evidence>
<evidence type="ECO:0000313" key="2">
    <source>
        <dbReference type="EMBL" id="RKN08603.1"/>
    </source>
</evidence>
<protein>
    <submittedName>
        <fullName evidence="2">Uncharacterized protein</fullName>
    </submittedName>
</protein>
<feature type="region of interest" description="Disordered" evidence="1">
    <location>
        <begin position="38"/>
        <end position="68"/>
    </location>
</feature>
<dbReference type="EMBL" id="RBDY01000010">
    <property type="protein sequence ID" value="RKN21761.1"/>
    <property type="molecule type" value="Genomic_DNA"/>
</dbReference>
<gene>
    <name evidence="3" type="ORF">D7318_15445</name>
    <name evidence="2" type="ORF">D7319_14490</name>
</gene>
<organism evidence="2 5">
    <name type="scientific">Streptomyces radicis</name>
    <dbReference type="NCBI Taxonomy" id="1750517"/>
    <lineage>
        <taxon>Bacteria</taxon>
        <taxon>Bacillati</taxon>
        <taxon>Actinomycetota</taxon>
        <taxon>Actinomycetes</taxon>
        <taxon>Kitasatosporales</taxon>
        <taxon>Streptomycetaceae</taxon>
        <taxon>Streptomyces</taxon>
    </lineage>
</organism>
<feature type="compositionally biased region" description="Basic and acidic residues" evidence="1">
    <location>
        <begin position="58"/>
        <end position="68"/>
    </location>
</feature>
<evidence type="ECO:0000313" key="4">
    <source>
        <dbReference type="Proteomes" id="UP000268652"/>
    </source>
</evidence>
<dbReference type="Proteomes" id="UP000268652">
    <property type="component" value="Unassembled WGS sequence"/>
</dbReference>
<keyword evidence="4" id="KW-1185">Reference proteome</keyword>